<organism evidence="1 2">
    <name type="scientific">Rudanella paleaurantiibacter</name>
    <dbReference type="NCBI Taxonomy" id="2614655"/>
    <lineage>
        <taxon>Bacteria</taxon>
        <taxon>Pseudomonadati</taxon>
        <taxon>Bacteroidota</taxon>
        <taxon>Cytophagia</taxon>
        <taxon>Cytophagales</taxon>
        <taxon>Cytophagaceae</taxon>
        <taxon>Rudanella</taxon>
    </lineage>
</organism>
<evidence type="ECO:0000313" key="1">
    <source>
        <dbReference type="EMBL" id="KAB7731511.1"/>
    </source>
</evidence>
<protein>
    <submittedName>
        <fullName evidence="1">Uncharacterized protein</fullName>
    </submittedName>
</protein>
<dbReference type="EMBL" id="WELI01000003">
    <property type="protein sequence ID" value="KAB7731511.1"/>
    <property type="molecule type" value="Genomic_DNA"/>
</dbReference>
<proteinExistence type="predicted"/>
<comment type="caution">
    <text evidence="1">The sequence shown here is derived from an EMBL/GenBank/DDBJ whole genome shotgun (WGS) entry which is preliminary data.</text>
</comment>
<reference evidence="1 2" key="1">
    <citation type="submission" date="2019-10" db="EMBL/GenBank/DDBJ databases">
        <title>Rudanella paleaurantiibacter sp. nov., isolated from sludge.</title>
        <authorList>
            <person name="Xu S.Q."/>
        </authorList>
    </citation>
    <scope>NUCLEOTIDE SEQUENCE [LARGE SCALE GENOMIC DNA]</scope>
    <source>
        <strain evidence="1 2">HX-22-17</strain>
    </source>
</reference>
<dbReference type="Proteomes" id="UP000488299">
    <property type="component" value="Unassembled WGS sequence"/>
</dbReference>
<evidence type="ECO:0000313" key="2">
    <source>
        <dbReference type="Proteomes" id="UP000488299"/>
    </source>
</evidence>
<sequence length="160" mass="17805">MVGRTDAFKENIRKYYENQQLPSGRASDPPVTYNGVDIDVYGHPNFVPFVPQLADGRKIRYTSQTLNGTITDMKTANTWASSYGIENFEGLPNGRCKIKDASGTWVECVWHHHEDGRTLMPVPIEVHNRSFSAAGTGVPHTGGAAVIRYGIQDFFPSPQY</sequence>
<dbReference type="InterPro" id="IPR032869">
    <property type="entry name" value="WHH_dom_containing"/>
</dbReference>
<dbReference type="Pfam" id="PF14414">
    <property type="entry name" value="WHH"/>
    <property type="match status" value="1"/>
</dbReference>
<dbReference type="AlphaFoldDB" id="A0A7J5U1T6"/>
<name>A0A7J5U1T6_9BACT</name>
<gene>
    <name evidence="1" type="ORF">F5984_10115</name>
</gene>
<accession>A0A7J5U1T6</accession>
<keyword evidence="2" id="KW-1185">Reference proteome</keyword>